<dbReference type="Proteomes" id="UP000789525">
    <property type="component" value="Unassembled WGS sequence"/>
</dbReference>
<organism evidence="1 2">
    <name type="scientific">Acaulospora colombiana</name>
    <dbReference type="NCBI Taxonomy" id="27376"/>
    <lineage>
        <taxon>Eukaryota</taxon>
        <taxon>Fungi</taxon>
        <taxon>Fungi incertae sedis</taxon>
        <taxon>Mucoromycota</taxon>
        <taxon>Glomeromycotina</taxon>
        <taxon>Glomeromycetes</taxon>
        <taxon>Diversisporales</taxon>
        <taxon>Acaulosporaceae</taxon>
        <taxon>Acaulospora</taxon>
    </lineage>
</organism>
<feature type="non-terminal residue" evidence="1">
    <location>
        <position position="82"/>
    </location>
</feature>
<evidence type="ECO:0000313" key="2">
    <source>
        <dbReference type="Proteomes" id="UP000789525"/>
    </source>
</evidence>
<name>A0ACA9QSK0_9GLOM</name>
<sequence length="82" mass="9241">PIDSGTPYENSSSICHQNHEPRLRMIQPPPGASSSTAGSSSMPREVLVQKSQKWTQLQNRRYAEKRKQGFIDVGKQELPPEH</sequence>
<evidence type="ECO:0000313" key="1">
    <source>
        <dbReference type="EMBL" id="CAG8764913.1"/>
    </source>
</evidence>
<keyword evidence="2" id="KW-1185">Reference proteome</keyword>
<comment type="caution">
    <text evidence="1">The sequence shown here is derived from an EMBL/GenBank/DDBJ whole genome shotgun (WGS) entry which is preliminary data.</text>
</comment>
<gene>
    <name evidence="1" type="ORF">ACOLOM_LOCUS13396</name>
</gene>
<reference evidence="1" key="1">
    <citation type="submission" date="2021-06" db="EMBL/GenBank/DDBJ databases">
        <authorList>
            <person name="Kallberg Y."/>
            <person name="Tangrot J."/>
            <person name="Rosling A."/>
        </authorList>
    </citation>
    <scope>NUCLEOTIDE SEQUENCE</scope>
    <source>
        <strain evidence="1">CL356</strain>
    </source>
</reference>
<protein>
    <submittedName>
        <fullName evidence="1">6365_t:CDS:1</fullName>
    </submittedName>
</protein>
<feature type="non-terminal residue" evidence="1">
    <location>
        <position position="1"/>
    </location>
</feature>
<accession>A0ACA9QSK0</accession>
<dbReference type="EMBL" id="CAJVPT010061196">
    <property type="protein sequence ID" value="CAG8764913.1"/>
    <property type="molecule type" value="Genomic_DNA"/>
</dbReference>
<proteinExistence type="predicted"/>